<proteinExistence type="predicted"/>
<evidence type="ECO:0000313" key="1">
    <source>
        <dbReference type="EMBL" id="JAH22565.1"/>
    </source>
</evidence>
<organism evidence="1">
    <name type="scientific">Anguilla anguilla</name>
    <name type="common">European freshwater eel</name>
    <name type="synonym">Muraena anguilla</name>
    <dbReference type="NCBI Taxonomy" id="7936"/>
    <lineage>
        <taxon>Eukaryota</taxon>
        <taxon>Metazoa</taxon>
        <taxon>Chordata</taxon>
        <taxon>Craniata</taxon>
        <taxon>Vertebrata</taxon>
        <taxon>Euteleostomi</taxon>
        <taxon>Actinopterygii</taxon>
        <taxon>Neopterygii</taxon>
        <taxon>Teleostei</taxon>
        <taxon>Anguilliformes</taxon>
        <taxon>Anguillidae</taxon>
        <taxon>Anguilla</taxon>
    </lineage>
</organism>
<reference evidence="1" key="1">
    <citation type="submission" date="2014-11" db="EMBL/GenBank/DDBJ databases">
        <authorList>
            <person name="Amaro Gonzalez C."/>
        </authorList>
    </citation>
    <scope>NUCLEOTIDE SEQUENCE</scope>
</reference>
<sequence length="40" mass="4798">MNILGEMLYFNSFFIVIVLCKYSQMRKITVTDFLLILLCY</sequence>
<reference evidence="1" key="2">
    <citation type="journal article" date="2015" name="Fish Shellfish Immunol.">
        <title>Early steps in the European eel (Anguilla anguilla)-Vibrio vulnificus interaction in the gills: Role of the RtxA13 toxin.</title>
        <authorList>
            <person name="Callol A."/>
            <person name="Pajuelo D."/>
            <person name="Ebbesson L."/>
            <person name="Teles M."/>
            <person name="MacKenzie S."/>
            <person name="Amaro C."/>
        </authorList>
    </citation>
    <scope>NUCLEOTIDE SEQUENCE</scope>
</reference>
<name>A0A0E9R251_ANGAN</name>
<dbReference type="AlphaFoldDB" id="A0A0E9R251"/>
<protein>
    <submittedName>
        <fullName evidence="1">Uncharacterized protein</fullName>
    </submittedName>
</protein>
<dbReference type="EMBL" id="GBXM01086012">
    <property type="protein sequence ID" value="JAH22565.1"/>
    <property type="molecule type" value="Transcribed_RNA"/>
</dbReference>
<accession>A0A0E9R251</accession>